<name>A0A6B1DQP2_9CHLR</name>
<dbReference type="AlphaFoldDB" id="A0A6B1DQP2"/>
<evidence type="ECO:0000313" key="3">
    <source>
        <dbReference type="EMBL" id="MYD89052.1"/>
    </source>
</evidence>
<proteinExistence type="predicted"/>
<dbReference type="Gene3D" id="2.130.10.10">
    <property type="entry name" value="YVTN repeat-like/Quinoprotein amine dehydrogenase"/>
    <property type="match status" value="2"/>
</dbReference>
<comment type="caution">
    <text evidence="3">The sequence shown here is derived from an EMBL/GenBank/DDBJ whole genome shotgun (WGS) entry which is preliminary data.</text>
</comment>
<keyword evidence="1" id="KW-0853">WD repeat</keyword>
<dbReference type="PANTHER" id="PTHR19848">
    <property type="entry name" value="WD40 REPEAT PROTEIN"/>
    <property type="match status" value="1"/>
</dbReference>
<dbReference type="SMART" id="SM00320">
    <property type="entry name" value="WD40"/>
    <property type="match status" value="6"/>
</dbReference>
<gene>
    <name evidence="3" type="ORF">F4Y08_01765</name>
</gene>
<accession>A0A6B1DQP2</accession>
<organism evidence="3">
    <name type="scientific">Caldilineaceae bacterium SB0662_bin_9</name>
    <dbReference type="NCBI Taxonomy" id="2605258"/>
    <lineage>
        <taxon>Bacteria</taxon>
        <taxon>Bacillati</taxon>
        <taxon>Chloroflexota</taxon>
        <taxon>Caldilineae</taxon>
        <taxon>Caldilineales</taxon>
        <taxon>Caldilineaceae</taxon>
    </lineage>
</organism>
<evidence type="ECO:0000256" key="2">
    <source>
        <dbReference type="ARBA" id="ARBA00022737"/>
    </source>
</evidence>
<keyword evidence="2" id="KW-0677">Repeat</keyword>
<sequence length="289" mass="31234">MHLLQTLEHPYALAAAFSRDGTRLVTAGMNNDLTVWQTANWSREAYINAHDKSINALALRLDGSVLVTGSSDCTASIRLFPGLEERHRVRDRKKVVSGLAMSPDTDLFAICSYGGRIAAWDFDGQSVAGFKASRGNLTVVAFWADSTQILAGGLGGEITIWSFPGGEPLGAVPAHDIALSALKSDGANGQVWTLGYEGQLKVWDADGWHLVRSAKLSDERITGCWLNLERRCAAVLTAGCIRLFDLDNWTWVDVIEVDSNVLTCAAWSSDGATLAVGSADRRLRILAVD</sequence>
<dbReference type="PANTHER" id="PTHR19848:SF8">
    <property type="entry name" value="F-BOX AND WD REPEAT DOMAIN CONTAINING 7"/>
    <property type="match status" value="1"/>
</dbReference>
<evidence type="ECO:0000256" key="1">
    <source>
        <dbReference type="ARBA" id="ARBA00022574"/>
    </source>
</evidence>
<dbReference type="InterPro" id="IPR036322">
    <property type="entry name" value="WD40_repeat_dom_sf"/>
</dbReference>
<dbReference type="InterPro" id="IPR001680">
    <property type="entry name" value="WD40_rpt"/>
</dbReference>
<dbReference type="EMBL" id="VXPY01000013">
    <property type="protein sequence ID" value="MYD89052.1"/>
    <property type="molecule type" value="Genomic_DNA"/>
</dbReference>
<reference evidence="3" key="1">
    <citation type="submission" date="2019-09" db="EMBL/GenBank/DDBJ databases">
        <title>Characterisation of the sponge microbiome using genome-centric metagenomics.</title>
        <authorList>
            <person name="Engelberts J.P."/>
            <person name="Robbins S.J."/>
            <person name="De Goeij J.M."/>
            <person name="Aranda M."/>
            <person name="Bell S.C."/>
            <person name="Webster N.S."/>
        </authorList>
    </citation>
    <scope>NUCLEOTIDE SEQUENCE</scope>
    <source>
        <strain evidence="3">SB0662_bin_9</strain>
    </source>
</reference>
<dbReference type="SUPFAM" id="SSF50978">
    <property type="entry name" value="WD40 repeat-like"/>
    <property type="match status" value="1"/>
</dbReference>
<dbReference type="Pfam" id="PF00400">
    <property type="entry name" value="WD40"/>
    <property type="match status" value="4"/>
</dbReference>
<protein>
    <submittedName>
        <fullName evidence="3">Uncharacterized protein</fullName>
    </submittedName>
</protein>
<dbReference type="InterPro" id="IPR015943">
    <property type="entry name" value="WD40/YVTN_repeat-like_dom_sf"/>
</dbReference>